<dbReference type="GO" id="GO:0030170">
    <property type="term" value="F:pyridoxal phosphate binding"/>
    <property type="evidence" value="ECO:0007669"/>
    <property type="project" value="InterPro"/>
</dbReference>
<dbReference type="HOGENOM" id="CLU_082566_1_0_9"/>
<sequence>MGKMIHALSTGLPKEMKKDGMKRSIVTGIKKDRVEEVFLTKDGFKGDDVADKRNHGGPDRAVCFYPLEHYKKWEEELGRVLPNAAFGENLTVTNMLEENVYIGNIYKVGTALVQITQGRIPCSTIDQYTEADTLLKRTIETGFTGYLARVLEEGTITSQSTIELVEEHPEKMSILTCNQVYFANEDWKAMEEIASIEPLAEDWKRRLAKRMDRLKQQS</sequence>
<dbReference type="Pfam" id="PF03473">
    <property type="entry name" value="MOSC"/>
    <property type="match status" value="1"/>
</dbReference>
<dbReference type="PANTHER" id="PTHR30212">
    <property type="entry name" value="PROTEIN YIIM"/>
    <property type="match status" value="1"/>
</dbReference>
<evidence type="ECO:0000259" key="1">
    <source>
        <dbReference type="PROSITE" id="PS51340"/>
    </source>
</evidence>
<dbReference type="RefSeq" id="WP_038483299.1">
    <property type="nucleotide sequence ID" value="NZ_CP003923.1"/>
</dbReference>
<organism evidence="2 3">
    <name type="scientific">Shouchella lehensis G1</name>
    <dbReference type="NCBI Taxonomy" id="1246626"/>
    <lineage>
        <taxon>Bacteria</taxon>
        <taxon>Bacillati</taxon>
        <taxon>Bacillota</taxon>
        <taxon>Bacilli</taxon>
        <taxon>Bacillales</taxon>
        <taxon>Bacillaceae</taxon>
        <taxon>Shouchella</taxon>
    </lineage>
</organism>
<evidence type="ECO:0000313" key="2">
    <source>
        <dbReference type="EMBL" id="AIC95879.1"/>
    </source>
</evidence>
<dbReference type="PATRIC" id="fig|1246626.3.peg.3309"/>
<accession>A0A060M713</accession>
<dbReference type="KEGG" id="ble:BleG1_3332"/>
<dbReference type="Gene3D" id="2.40.33.20">
    <property type="entry name" value="PK beta-barrel domain-like"/>
    <property type="match status" value="1"/>
</dbReference>
<dbReference type="PROSITE" id="PS51340">
    <property type="entry name" value="MOSC"/>
    <property type="match status" value="1"/>
</dbReference>
<dbReference type="InterPro" id="IPR005302">
    <property type="entry name" value="MoCF_Sase_C"/>
</dbReference>
<dbReference type="GO" id="GO:0003824">
    <property type="term" value="F:catalytic activity"/>
    <property type="evidence" value="ECO:0007669"/>
    <property type="project" value="InterPro"/>
</dbReference>
<reference evidence="2 3" key="1">
    <citation type="journal article" date="2014" name="Gene">
        <title>A comparative genomic analysis of the alkalitolerant soil bacterium Bacillus lehensis G1.</title>
        <authorList>
            <person name="Noor Y.M."/>
            <person name="Samsulrizal N.H."/>
            <person name="Jema'on N.A."/>
            <person name="Low K.O."/>
            <person name="Ramli A.N."/>
            <person name="Alias N.I."/>
            <person name="Damis S.I."/>
            <person name="Fuzi S.F."/>
            <person name="Isa M.N."/>
            <person name="Murad A.M."/>
            <person name="Raih M.F."/>
            <person name="Bakar F.D."/>
            <person name="Najimudin N."/>
            <person name="Mahadi N.M."/>
            <person name="Illias R.M."/>
        </authorList>
    </citation>
    <scope>NUCLEOTIDE SEQUENCE [LARGE SCALE GENOMIC DNA]</scope>
    <source>
        <strain evidence="2 3">G1</strain>
    </source>
</reference>
<dbReference type="Proteomes" id="UP000027142">
    <property type="component" value="Chromosome"/>
</dbReference>
<dbReference type="InterPro" id="IPR052353">
    <property type="entry name" value="Benzoxazolinone_Detox_Enz"/>
</dbReference>
<proteinExistence type="predicted"/>
<gene>
    <name evidence="2" type="ORF">BleG1_3332</name>
</gene>
<dbReference type="eggNOG" id="COG2258">
    <property type="taxonomic scope" value="Bacteria"/>
</dbReference>
<feature type="domain" description="MOSC" evidence="1">
    <location>
        <begin position="31"/>
        <end position="165"/>
    </location>
</feature>
<dbReference type="OrthoDB" id="9786134at2"/>
<dbReference type="GO" id="GO:0030151">
    <property type="term" value="F:molybdenum ion binding"/>
    <property type="evidence" value="ECO:0007669"/>
    <property type="project" value="InterPro"/>
</dbReference>
<dbReference type="EMBL" id="CP003923">
    <property type="protein sequence ID" value="AIC95879.1"/>
    <property type="molecule type" value="Genomic_DNA"/>
</dbReference>
<evidence type="ECO:0000313" key="3">
    <source>
        <dbReference type="Proteomes" id="UP000027142"/>
    </source>
</evidence>
<dbReference type="PANTHER" id="PTHR30212:SF2">
    <property type="entry name" value="PROTEIN YIIM"/>
    <property type="match status" value="1"/>
</dbReference>
<dbReference type="SUPFAM" id="SSF50800">
    <property type="entry name" value="PK beta-barrel domain-like"/>
    <property type="match status" value="1"/>
</dbReference>
<keyword evidence="3" id="KW-1185">Reference proteome</keyword>
<protein>
    <submittedName>
        <fullName evidence="2">Molybdenum cofactor sulfurase</fullName>
    </submittedName>
</protein>
<dbReference type="AlphaFoldDB" id="A0A060M713"/>
<name>A0A060M713_9BACI</name>
<dbReference type="STRING" id="1246626.BleG1_3332"/>
<dbReference type="InterPro" id="IPR011037">
    <property type="entry name" value="Pyrv_Knase-like_insert_dom_sf"/>
</dbReference>